<gene>
    <name evidence="3" type="ORF">N495_05360</name>
</gene>
<dbReference type="Proteomes" id="UP000032250">
    <property type="component" value="Unassembled WGS sequence"/>
</dbReference>
<dbReference type="RefSeq" id="WP_003491496.1">
    <property type="nucleotide sequence ID" value="NZ_JXSU01000007.1"/>
</dbReference>
<dbReference type="EMBL" id="JXSU01000007">
    <property type="protein sequence ID" value="KIS23034.1"/>
    <property type="molecule type" value="Genomic_DNA"/>
</dbReference>
<evidence type="ECO:0000256" key="1">
    <source>
        <dbReference type="SAM" id="Phobius"/>
    </source>
</evidence>
<protein>
    <submittedName>
        <fullName evidence="3">Membrane protein</fullName>
    </submittedName>
</protein>
<dbReference type="PATRIC" id="fig|1379739.3.peg.1399"/>
<proteinExistence type="predicted"/>
<accession>A0A0D1AIU6</accession>
<evidence type="ECO:0000313" key="3">
    <source>
        <dbReference type="EMBL" id="KIS23034.1"/>
    </source>
</evidence>
<reference evidence="3 4" key="1">
    <citation type="submission" date="2014-06" db="EMBL/GenBank/DDBJ databases">
        <title>Genome characterization of distinct group I Clostridium botulinum lineages.</title>
        <authorList>
            <person name="Giordani F."/>
            <person name="Anselmo A."/>
            <person name="Fillo S."/>
            <person name="Palozzi A.M."/>
            <person name="Fortunato A."/>
            <person name="Gentile B."/>
            <person name="Ciammaruconi A."/>
            <person name="Anniballi F."/>
            <person name="De Medici D."/>
            <person name="Lista F."/>
        </authorList>
    </citation>
    <scope>NUCLEOTIDE SEQUENCE [LARGE SCALE GENOMIC DNA]</scope>
    <source>
        <strain evidence="3 4">B2 450</strain>
    </source>
</reference>
<dbReference type="Pfam" id="PF09851">
    <property type="entry name" value="SHOCT"/>
    <property type="match status" value="1"/>
</dbReference>
<keyword evidence="1" id="KW-1133">Transmembrane helix</keyword>
<comment type="caution">
    <text evidence="3">The sequence shown here is derived from an EMBL/GenBank/DDBJ whole genome shotgun (WGS) entry which is preliminary data.</text>
</comment>
<dbReference type="AlphaFoldDB" id="A0A0D1AIU6"/>
<sequence length="78" mass="9006">MFRCGFGRSAFTGGWSTWMIVPMIFKLLIIIGIIYAVVKLFKSHMVNNNNAIKILNEKYATGEISEEEYLKRKNIMSK</sequence>
<dbReference type="InterPro" id="IPR018649">
    <property type="entry name" value="SHOCT"/>
</dbReference>
<feature type="domain" description="SHOCT" evidence="2">
    <location>
        <begin position="51"/>
        <end position="73"/>
    </location>
</feature>
<feature type="transmembrane region" description="Helical" evidence="1">
    <location>
        <begin position="15"/>
        <end position="38"/>
    </location>
</feature>
<dbReference type="HOGENOM" id="CLU_159099_2_3_9"/>
<name>A0A0D1AIU6_CLOBO</name>
<evidence type="ECO:0000313" key="4">
    <source>
        <dbReference type="Proteomes" id="UP000032250"/>
    </source>
</evidence>
<keyword evidence="1" id="KW-0472">Membrane</keyword>
<keyword evidence="1" id="KW-0812">Transmembrane</keyword>
<dbReference type="OrthoDB" id="5461404at2"/>
<evidence type="ECO:0000259" key="2">
    <source>
        <dbReference type="Pfam" id="PF09851"/>
    </source>
</evidence>
<organism evidence="3 4">
    <name type="scientific">Clostridium botulinum B2 450</name>
    <dbReference type="NCBI Taxonomy" id="1379739"/>
    <lineage>
        <taxon>Bacteria</taxon>
        <taxon>Bacillati</taxon>
        <taxon>Bacillota</taxon>
        <taxon>Clostridia</taxon>
        <taxon>Eubacteriales</taxon>
        <taxon>Clostridiaceae</taxon>
        <taxon>Clostridium</taxon>
    </lineage>
</organism>